<organism evidence="3 4">
    <name type="scientific">Acaulospora morrowiae</name>
    <dbReference type="NCBI Taxonomy" id="94023"/>
    <lineage>
        <taxon>Eukaryota</taxon>
        <taxon>Fungi</taxon>
        <taxon>Fungi incertae sedis</taxon>
        <taxon>Mucoromycota</taxon>
        <taxon>Glomeromycotina</taxon>
        <taxon>Glomeromycetes</taxon>
        <taxon>Diversisporales</taxon>
        <taxon>Acaulosporaceae</taxon>
        <taxon>Acaulospora</taxon>
    </lineage>
</organism>
<proteinExistence type="predicted"/>
<dbReference type="EMBL" id="CAJVPV010001411">
    <property type="protein sequence ID" value="CAG8496593.1"/>
    <property type="molecule type" value="Genomic_DNA"/>
</dbReference>
<name>A0A9N8ZI53_9GLOM</name>
<keyword evidence="4" id="KW-1185">Reference proteome</keyword>
<comment type="caution">
    <text evidence="3">The sequence shown here is derived from an EMBL/GenBank/DDBJ whole genome shotgun (WGS) entry which is preliminary data.</text>
</comment>
<sequence>MYFLPNCIDDLKYSDFWKDTEEPSLNKFLNFRLRQSNLEDSEVEHRRYKDELKTIRKYYDEESEIGKKVLIWKQKFKAKVKLFWELQAKKQDIFKEIRLLEERCKLLEKEQIEMENKMCLKQTQHILDATKKTVDQGISLQKSIIEKYRKRVLDEPYAFCEPPKRRTKVTNDIIAESHSESNEKTDITEDSEIIAESHSESNEEIDTEVINITEDDIEIKSLTEDEVEIHKKLFKILVARQEKDTKIGKDFLTSVSLNGIIDLSDDETHKQIKKSLNKDQISWLEGVLQKKIWKPTPEFTEYINQFTEETCTRTNIPTIVRKSCVTGRFDSFYHEAHDIAQHILTHFSLRLEAPMRVEYKGLNLERTYAIDTIIYILNRLFRMYQDELDVAWIEQVTPDTKKHKFDGLYKVISTRGKGQTIVIIEFSRGRTTPMSKRDGDSLKLCRNAMRTLNVLLGKVPKERARIYLVQSFDGFVEIKYLIRPLPKIYMLQQFGRIKIPVTFSDFEQFSRDIICLMDWQTDVLSTARVINKATTNVMVDNNNICITSVDDTPQKKKDKNQPLPKSPSPDSLCSSSPSPGSTSTSRDLMRYLDSSLYEKIDLNDLDNTLFRSKNSKK</sequence>
<protein>
    <submittedName>
        <fullName evidence="3">2792_t:CDS:1</fullName>
    </submittedName>
</protein>
<feature type="compositionally biased region" description="Low complexity" evidence="2">
    <location>
        <begin position="568"/>
        <end position="585"/>
    </location>
</feature>
<dbReference type="OrthoDB" id="2397787at2759"/>
<feature type="coiled-coil region" evidence="1">
    <location>
        <begin position="90"/>
        <end position="117"/>
    </location>
</feature>
<evidence type="ECO:0000313" key="4">
    <source>
        <dbReference type="Proteomes" id="UP000789342"/>
    </source>
</evidence>
<dbReference type="Proteomes" id="UP000789342">
    <property type="component" value="Unassembled WGS sequence"/>
</dbReference>
<keyword evidence="1" id="KW-0175">Coiled coil</keyword>
<accession>A0A9N8ZI53</accession>
<evidence type="ECO:0000313" key="3">
    <source>
        <dbReference type="EMBL" id="CAG8496593.1"/>
    </source>
</evidence>
<dbReference type="AlphaFoldDB" id="A0A9N8ZI53"/>
<reference evidence="3" key="1">
    <citation type="submission" date="2021-06" db="EMBL/GenBank/DDBJ databases">
        <authorList>
            <person name="Kallberg Y."/>
            <person name="Tangrot J."/>
            <person name="Rosling A."/>
        </authorList>
    </citation>
    <scope>NUCLEOTIDE SEQUENCE</scope>
    <source>
        <strain evidence="3">CL551</strain>
    </source>
</reference>
<evidence type="ECO:0000256" key="2">
    <source>
        <dbReference type="SAM" id="MobiDB-lite"/>
    </source>
</evidence>
<feature type="region of interest" description="Disordered" evidence="2">
    <location>
        <begin position="549"/>
        <end position="586"/>
    </location>
</feature>
<evidence type="ECO:0000256" key="1">
    <source>
        <dbReference type="SAM" id="Coils"/>
    </source>
</evidence>
<gene>
    <name evidence="3" type="ORF">AMORRO_LOCUS3043</name>
</gene>